<feature type="transmembrane region" description="Helical" evidence="1">
    <location>
        <begin position="118"/>
        <end position="146"/>
    </location>
</feature>
<dbReference type="Gene3D" id="1.10.1760.20">
    <property type="match status" value="1"/>
</dbReference>
<protein>
    <submittedName>
        <fullName evidence="2">Energy-coupled thiamine transporter ThiT</fullName>
    </submittedName>
</protein>
<comment type="caution">
    <text evidence="2">The sequence shown here is derived from an EMBL/GenBank/DDBJ whole genome shotgun (WGS) entry which is preliminary data.</text>
</comment>
<dbReference type="InterPro" id="IPR012651">
    <property type="entry name" value="Thia_Transptr_ThiT"/>
</dbReference>
<dbReference type="Pfam" id="PF09515">
    <property type="entry name" value="Thia_YuaJ"/>
    <property type="match status" value="1"/>
</dbReference>
<reference evidence="2" key="1">
    <citation type="submission" date="2022-07" db="EMBL/GenBank/DDBJ databases">
        <authorList>
            <person name="Li W.-J."/>
            <person name="Deng Q.-Q."/>
        </authorList>
    </citation>
    <scope>NUCLEOTIDE SEQUENCE</scope>
    <source>
        <strain evidence="2">SYSU M60031</strain>
    </source>
</reference>
<dbReference type="NCBIfam" id="TIGR02357">
    <property type="entry name" value="ECF_ThiT_YuaJ"/>
    <property type="match status" value="1"/>
</dbReference>
<keyword evidence="3" id="KW-1185">Reference proteome</keyword>
<evidence type="ECO:0000313" key="3">
    <source>
        <dbReference type="Proteomes" id="UP001156102"/>
    </source>
</evidence>
<dbReference type="RefSeq" id="WP_254759813.1">
    <property type="nucleotide sequence ID" value="NZ_JANCLT010000008.1"/>
</dbReference>
<keyword evidence="1" id="KW-0472">Membrane</keyword>
<keyword evidence="1" id="KW-0812">Transmembrane</keyword>
<feature type="transmembrane region" description="Helical" evidence="1">
    <location>
        <begin position="58"/>
        <end position="80"/>
    </location>
</feature>
<dbReference type="GO" id="GO:0005886">
    <property type="term" value="C:plasma membrane"/>
    <property type="evidence" value="ECO:0007669"/>
    <property type="project" value="InterPro"/>
</dbReference>
<name>A0AA41XBL5_9BACI</name>
<gene>
    <name evidence="2" type="primary">thiT</name>
    <name evidence="2" type="ORF">NK662_15305</name>
</gene>
<feature type="transmembrane region" description="Helical" evidence="1">
    <location>
        <begin position="166"/>
        <end position="189"/>
    </location>
</feature>
<evidence type="ECO:0000256" key="1">
    <source>
        <dbReference type="SAM" id="Phobius"/>
    </source>
</evidence>
<dbReference type="Proteomes" id="UP001156102">
    <property type="component" value="Unassembled WGS sequence"/>
</dbReference>
<proteinExistence type="predicted"/>
<dbReference type="EMBL" id="JANCLT010000008">
    <property type="protein sequence ID" value="MCP8969893.1"/>
    <property type="molecule type" value="Genomic_DNA"/>
</dbReference>
<organism evidence="2 3">
    <name type="scientific">Ectobacillus ponti</name>
    <dbReference type="NCBI Taxonomy" id="2961894"/>
    <lineage>
        <taxon>Bacteria</taxon>
        <taxon>Bacillati</taxon>
        <taxon>Bacillota</taxon>
        <taxon>Bacilli</taxon>
        <taxon>Bacillales</taxon>
        <taxon>Bacillaceae</taxon>
        <taxon>Ectobacillus</taxon>
    </lineage>
</organism>
<feature type="transmembrane region" description="Helical" evidence="1">
    <location>
        <begin position="32"/>
        <end position="51"/>
    </location>
</feature>
<feature type="transmembrane region" description="Helical" evidence="1">
    <location>
        <begin position="86"/>
        <end position="106"/>
    </location>
</feature>
<sequence length="195" mass="21213">MRNSRVQFLIELSMASALAYILDTMPFLSLKLWFQGGSISFAMLPIFLISFRWGLKAGLLNGFIFGLLQVVTGQASQYIVHPVQGFIDYFLAFTVLGLAGVFAVKVKESYAARNKRAAVSFVVSGVLLGGFARFLCHYVAGIIFFAEYAPKGQPVALYSFVYNISYVAPSVIICAVLLSLLFSSAPLLARAGARA</sequence>
<dbReference type="GO" id="GO:0015234">
    <property type="term" value="F:thiamine transmembrane transporter activity"/>
    <property type="evidence" value="ECO:0007669"/>
    <property type="project" value="InterPro"/>
</dbReference>
<evidence type="ECO:0000313" key="2">
    <source>
        <dbReference type="EMBL" id="MCP8969893.1"/>
    </source>
</evidence>
<dbReference type="AlphaFoldDB" id="A0AA41XBL5"/>
<keyword evidence="1" id="KW-1133">Transmembrane helix</keyword>
<accession>A0AA41XBL5</accession>